<reference evidence="3" key="1">
    <citation type="journal article" date="2020" name="Nature">
        <title>Giant virus diversity and host interactions through global metagenomics.</title>
        <authorList>
            <person name="Schulz F."/>
            <person name="Roux S."/>
            <person name="Paez-Espino D."/>
            <person name="Jungbluth S."/>
            <person name="Walsh D.A."/>
            <person name="Denef V.J."/>
            <person name="McMahon K.D."/>
            <person name="Konstantinidis K.T."/>
            <person name="Eloe-Fadrosh E.A."/>
            <person name="Kyrpides N.C."/>
            <person name="Woyke T."/>
        </authorList>
    </citation>
    <scope>NUCLEOTIDE SEQUENCE</scope>
    <source>
        <strain evidence="3">GVMAG-S-3300010158-109</strain>
    </source>
</reference>
<keyword evidence="2" id="KW-1133">Transmembrane helix</keyword>
<evidence type="ECO:0000313" key="3">
    <source>
        <dbReference type="EMBL" id="QHU15967.1"/>
    </source>
</evidence>
<sequence length="309" mass="36057">MIPKIIHQIWTQGCDRVPEKTRRYVDKWKDVAAKTNYQYMCWSDNSIKDLLKTYDESLIDIYDSFTLPQQRSDFGRYLLLYIKGGFYLDMDIEPGHESLNTLVDKNKIVTGSGGHSGVTQSFIGAVPSHPMFKDLIEHIRNSYRRKWYECIDVIYVERTTGGKVYAAMIERYRNDVYQIPSELTPQCNSFDEDCSIGNEKYSNSITITHFDKTWNILLVFQHFITFYRFVMTITAFFLIYLCYSSCSSYGIDILCNLQQAIIGLLILTIFYQLVYYLVMNNVCRASVVYFTLLLVCYVSLSKKCNVCKM</sequence>
<keyword evidence="1" id="KW-0808">Transferase</keyword>
<dbReference type="InterPro" id="IPR007577">
    <property type="entry name" value="GlycoTrfase_DXD_sugar-bd_CS"/>
</dbReference>
<evidence type="ECO:0000256" key="2">
    <source>
        <dbReference type="SAM" id="Phobius"/>
    </source>
</evidence>
<dbReference type="InterPro" id="IPR051706">
    <property type="entry name" value="Glycosyltransferase_domain"/>
</dbReference>
<dbReference type="PANTHER" id="PTHR32385:SF15">
    <property type="entry name" value="INOSITOL PHOSPHOCERAMIDE MANNOSYLTRANSFERASE 1"/>
    <property type="match status" value="1"/>
</dbReference>
<dbReference type="InterPro" id="IPR029044">
    <property type="entry name" value="Nucleotide-diphossugar_trans"/>
</dbReference>
<feature type="transmembrane region" description="Helical" evidence="2">
    <location>
        <begin position="225"/>
        <end position="243"/>
    </location>
</feature>
<name>A0A6C0KGQ6_9ZZZZ</name>
<dbReference type="GO" id="GO:0051999">
    <property type="term" value="P:mannosyl-inositol phosphorylceramide biosynthetic process"/>
    <property type="evidence" value="ECO:0007669"/>
    <property type="project" value="TreeGrafter"/>
</dbReference>
<dbReference type="GO" id="GO:0016020">
    <property type="term" value="C:membrane"/>
    <property type="evidence" value="ECO:0007669"/>
    <property type="project" value="GOC"/>
</dbReference>
<dbReference type="GO" id="GO:0000030">
    <property type="term" value="F:mannosyltransferase activity"/>
    <property type="evidence" value="ECO:0007669"/>
    <property type="project" value="TreeGrafter"/>
</dbReference>
<proteinExistence type="predicted"/>
<feature type="transmembrane region" description="Helical" evidence="2">
    <location>
        <begin position="284"/>
        <end position="300"/>
    </location>
</feature>
<feature type="transmembrane region" description="Helical" evidence="2">
    <location>
        <begin position="255"/>
        <end position="278"/>
    </location>
</feature>
<dbReference type="SUPFAM" id="SSF53448">
    <property type="entry name" value="Nucleotide-diphospho-sugar transferases"/>
    <property type="match status" value="1"/>
</dbReference>
<dbReference type="Pfam" id="PF04488">
    <property type="entry name" value="Gly_transf_sug"/>
    <property type="match status" value="1"/>
</dbReference>
<dbReference type="AlphaFoldDB" id="A0A6C0KGQ6"/>
<dbReference type="PANTHER" id="PTHR32385">
    <property type="entry name" value="MANNOSYL PHOSPHORYLINOSITOL CERAMIDE SYNTHASE"/>
    <property type="match status" value="1"/>
</dbReference>
<accession>A0A6C0KGQ6</accession>
<keyword evidence="2" id="KW-0472">Membrane</keyword>
<evidence type="ECO:0000256" key="1">
    <source>
        <dbReference type="ARBA" id="ARBA00022679"/>
    </source>
</evidence>
<dbReference type="EMBL" id="MN740871">
    <property type="protein sequence ID" value="QHU15967.1"/>
    <property type="molecule type" value="Genomic_DNA"/>
</dbReference>
<evidence type="ECO:0008006" key="4">
    <source>
        <dbReference type="Google" id="ProtNLM"/>
    </source>
</evidence>
<organism evidence="3">
    <name type="scientific">viral metagenome</name>
    <dbReference type="NCBI Taxonomy" id="1070528"/>
    <lineage>
        <taxon>unclassified sequences</taxon>
        <taxon>metagenomes</taxon>
        <taxon>organismal metagenomes</taxon>
    </lineage>
</organism>
<dbReference type="Gene3D" id="3.90.550.20">
    <property type="match status" value="1"/>
</dbReference>
<protein>
    <recommendedName>
        <fullName evidence="4">Glycosyltransferase</fullName>
    </recommendedName>
</protein>
<keyword evidence="2" id="KW-0812">Transmembrane</keyword>